<dbReference type="EMBL" id="SJPY01000005">
    <property type="protein sequence ID" value="TWU40360.1"/>
    <property type="molecule type" value="Genomic_DNA"/>
</dbReference>
<gene>
    <name evidence="1" type="ORF">Q31b_37090</name>
</gene>
<comment type="caution">
    <text evidence="1">The sequence shown here is derived from an EMBL/GenBank/DDBJ whole genome shotgun (WGS) entry which is preliminary data.</text>
</comment>
<name>A0A5C6DUJ5_9BACT</name>
<dbReference type="RefSeq" id="WP_146600936.1">
    <property type="nucleotide sequence ID" value="NZ_SJPY01000005.1"/>
</dbReference>
<reference evidence="1 2" key="1">
    <citation type="submission" date="2019-02" db="EMBL/GenBank/DDBJ databases">
        <title>Deep-cultivation of Planctomycetes and their phenomic and genomic characterization uncovers novel biology.</title>
        <authorList>
            <person name="Wiegand S."/>
            <person name="Jogler M."/>
            <person name="Boedeker C."/>
            <person name="Pinto D."/>
            <person name="Vollmers J."/>
            <person name="Rivas-Marin E."/>
            <person name="Kohn T."/>
            <person name="Peeters S.H."/>
            <person name="Heuer A."/>
            <person name="Rast P."/>
            <person name="Oberbeckmann S."/>
            <person name="Bunk B."/>
            <person name="Jeske O."/>
            <person name="Meyerdierks A."/>
            <person name="Storesund J.E."/>
            <person name="Kallscheuer N."/>
            <person name="Luecker S."/>
            <person name="Lage O.M."/>
            <person name="Pohl T."/>
            <person name="Merkel B.J."/>
            <person name="Hornburger P."/>
            <person name="Mueller R.-W."/>
            <person name="Bruemmer F."/>
            <person name="Labrenz M."/>
            <person name="Spormann A.M."/>
            <person name="Op Den Camp H."/>
            <person name="Overmann J."/>
            <person name="Amann R."/>
            <person name="Jetten M.S.M."/>
            <person name="Mascher T."/>
            <person name="Medema M.H."/>
            <person name="Devos D.P."/>
            <person name="Kaster A.-K."/>
            <person name="Ovreas L."/>
            <person name="Rohde M."/>
            <person name="Galperin M.Y."/>
            <person name="Jogler C."/>
        </authorList>
    </citation>
    <scope>NUCLEOTIDE SEQUENCE [LARGE SCALE GENOMIC DNA]</scope>
    <source>
        <strain evidence="1 2">Q31b</strain>
    </source>
</reference>
<evidence type="ECO:0000313" key="1">
    <source>
        <dbReference type="EMBL" id="TWU40360.1"/>
    </source>
</evidence>
<protein>
    <submittedName>
        <fullName evidence="1">Uncharacterized protein</fullName>
    </submittedName>
</protein>
<keyword evidence="2" id="KW-1185">Reference proteome</keyword>
<accession>A0A5C6DUJ5</accession>
<dbReference type="AlphaFoldDB" id="A0A5C6DUJ5"/>
<evidence type="ECO:0000313" key="2">
    <source>
        <dbReference type="Proteomes" id="UP000315471"/>
    </source>
</evidence>
<organism evidence="1 2">
    <name type="scientific">Novipirellula aureliae</name>
    <dbReference type="NCBI Taxonomy" id="2527966"/>
    <lineage>
        <taxon>Bacteria</taxon>
        <taxon>Pseudomonadati</taxon>
        <taxon>Planctomycetota</taxon>
        <taxon>Planctomycetia</taxon>
        <taxon>Pirellulales</taxon>
        <taxon>Pirellulaceae</taxon>
        <taxon>Novipirellula</taxon>
    </lineage>
</organism>
<sequence length="244" mass="27355">MNEAERYWKLSADPFSPDVENWFFVGSPQRAALAQFGLRVPKKPPVISLVASPANGTTTLLKHLSLFRGVGNTATQFAFLGKREVAILHDRVIQQEGVLSNLKSLANRGVHSIWMSDCYHACLLRLMQKLKNVSALTFLIAMSPDDFLRSEMHLGTLPPKIELQPMPLDDTRQFILQSMRRVDGDASIFAESAIERLHRVTGGRIGEIACLANRALTLAAQEHSLKITAHTIEYLTRFYKRRSA</sequence>
<dbReference type="InterPro" id="IPR027417">
    <property type="entry name" value="P-loop_NTPase"/>
</dbReference>
<dbReference type="SUPFAM" id="SSF52540">
    <property type="entry name" value="P-loop containing nucleoside triphosphate hydrolases"/>
    <property type="match status" value="1"/>
</dbReference>
<dbReference type="Proteomes" id="UP000315471">
    <property type="component" value="Unassembled WGS sequence"/>
</dbReference>
<dbReference type="OrthoDB" id="273343at2"/>
<proteinExistence type="predicted"/>